<accession>A0A1Y1WZF5</accession>
<gene>
    <name evidence="3" type="ORF">K493DRAFT_321121</name>
</gene>
<evidence type="ECO:0000256" key="2">
    <source>
        <dbReference type="SAM" id="SignalP"/>
    </source>
</evidence>
<dbReference type="EMBL" id="MCFE01000804">
    <property type="protein sequence ID" value="ORX78941.1"/>
    <property type="molecule type" value="Genomic_DNA"/>
</dbReference>
<keyword evidence="2" id="KW-0732">Signal</keyword>
<dbReference type="Proteomes" id="UP000193498">
    <property type="component" value="Unassembled WGS sequence"/>
</dbReference>
<sequence length="324" mass="34069">MTKVQQSLFFALLGSACLAQGQVLETVTLSYPSETITWFVPTEMVTDYISAHTQIATIDAITYSETVSDATITENDGRSFVTRTIPGETFTRQIPSSVVEASLQLTSISRTLWSSYFTETFPSDVVATVVTSGIAGDLTTITGPTSNGIAIGTVIEQLSSRSVINTIPGPTVTHHIGQGEEIVLTDGGSTTTQFDSTSTFIETFGSTLVTRHIATSSLMRLITITPSSSGSVSGSSSAISITSAPTLTITQNATASTTVGSTVVQTSVVLTTLGPTPSNSGTKCPPKPRHTNSKKCSTKPSKCSNKPKPTKCHRKKSGKWAEGN</sequence>
<dbReference type="InParanoid" id="A0A1Y1WZF5"/>
<name>A0A1Y1WZF5_9FUNG</name>
<reference evidence="3 4" key="1">
    <citation type="submission" date="2016-07" db="EMBL/GenBank/DDBJ databases">
        <title>Pervasive Adenine N6-methylation of Active Genes in Fungi.</title>
        <authorList>
            <consortium name="DOE Joint Genome Institute"/>
            <person name="Mondo S.J."/>
            <person name="Dannebaum R.O."/>
            <person name="Kuo R.C."/>
            <person name="Labutti K."/>
            <person name="Haridas S."/>
            <person name="Kuo A."/>
            <person name="Salamov A."/>
            <person name="Ahrendt S.R."/>
            <person name="Lipzen A."/>
            <person name="Sullivan W."/>
            <person name="Andreopoulos W.B."/>
            <person name="Clum A."/>
            <person name="Lindquist E."/>
            <person name="Daum C."/>
            <person name="Ramamoorthy G.K."/>
            <person name="Gryganskyi A."/>
            <person name="Culley D."/>
            <person name="Magnuson J.K."/>
            <person name="James T.Y."/>
            <person name="O'Malley M.A."/>
            <person name="Stajich J.E."/>
            <person name="Spatafora J.W."/>
            <person name="Visel A."/>
            <person name="Grigoriev I.V."/>
        </authorList>
    </citation>
    <scope>NUCLEOTIDE SEQUENCE [LARGE SCALE GENOMIC DNA]</scope>
    <source>
        <strain evidence="3 4">CBS 931.73</strain>
    </source>
</reference>
<dbReference type="AlphaFoldDB" id="A0A1Y1WZF5"/>
<feature type="chain" id="PRO_5013367769" evidence="2">
    <location>
        <begin position="22"/>
        <end position="324"/>
    </location>
</feature>
<feature type="compositionally biased region" description="Low complexity" evidence="1">
    <location>
        <begin position="298"/>
        <end position="307"/>
    </location>
</feature>
<dbReference type="PROSITE" id="PS51257">
    <property type="entry name" value="PROKAR_LIPOPROTEIN"/>
    <property type="match status" value="1"/>
</dbReference>
<evidence type="ECO:0000256" key="1">
    <source>
        <dbReference type="SAM" id="MobiDB-lite"/>
    </source>
</evidence>
<feature type="signal peptide" evidence="2">
    <location>
        <begin position="1"/>
        <end position="21"/>
    </location>
</feature>
<feature type="region of interest" description="Disordered" evidence="1">
    <location>
        <begin position="274"/>
        <end position="324"/>
    </location>
</feature>
<organism evidence="3 4">
    <name type="scientific">Basidiobolus meristosporus CBS 931.73</name>
    <dbReference type="NCBI Taxonomy" id="1314790"/>
    <lineage>
        <taxon>Eukaryota</taxon>
        <taxon>Fungi</taxon>
        <taxon>Fungi incertae sedis</taxon>
        <taxon>Zoopagomycota</taxon>
        <taxon>Entomophthoromycotina</taxon>
        <taxon>Basidiobolomycetes</taxon>
        <taxon>Basidiobolales</taxon>
        <taxon>Basidiobolaceae</taxon>
        <taxon>Basidiobolus</taxon>
    </lineage>
</organism>
<keyword evidence="4" id="KW-1185">Reference proteome</keyword>
<evidence type="ECO:0000313" key="4">
    <source>
        <dbReference type="Proteomes" id="UP000193498"/>
    </source>
</evidence>
<proteinExistence type="predicted"/>
<protein>
    <submittedName>
        <fullName evidence="3">Uncharacterized protein</fullName>
    </submittedName>
</protein>
<evidence type="ECO:0000313" key="3">
    <source>
        <dbReference type="EMBL" id="ORX78941.1"/>
    </source>
</evidence>
<feature type="compositionally biased region" description="Basic residues" evidence="1">
    <location>
        <begin position="286"/>
        <end position="297"/>
    </location>
</feature>
<comment type="caution">
    <text evidence="3">The sequence shown here is derived from an EMBL/GenBank/DDBJ whole genome shotgun (WGS) entry which is preliminary data.</text>
</comment>
<feature type="compositionally biased region" description="Basic residues" evidence="1">
    <location>
        <begin position="308"/>
        <end position="318"/>
    </location>
</feature>